<gene>
    <name evidence="1" type="ORF">K4L44_13375</name>
</gene>
<sequence>MKLYYSLLFIALGIVNGSYGATLQETKSIDKDSLQRVQIKTVSMLEVGGRYQWMYTDIDEDLSDIFTDRLDSLVLKWRCQTLTPSDTVSVTEGLDHIIDEKEVLNGMLSDSIYVSQFEGIHSFMDLSYNNTVKNFINLYAVRRKKQIANLLQLSDYYFPMFEEVLDRYDLPLELKYLPIIESSLNPRAFSRAGASGLWQFMYGTGKQYKLRINSYVDERRDPYKSTEAAAKFLKDLYRIYGDWQLVIAAYNCGPGNVNKAIRRCGGARNYWDIYYHLPRETRGYVPSFIAATYVMNYADEYGITPSKRSLPLSTDTLMVGSYLHLEQVSKEMSISIDLLRELNPQYRKDIIPATETNRYTLRLPADKIADFIDDEAHVYAYEREKYFPNNRLKSPKSLGSYSYAHVNIKGKKKVYYKVKSGDNVGFIAEWFHVRSSDLRYWNNIRRNMIRVGQKLVVYVPASKYSYYKGFNNMSFVKKQEAIGARGYKKTIASASSSSNGKFQYYTVRKNDTLWKIAKKYEGVSENSLKRLNGISNARSLSIGKKIKIRKIS</sequence>
<reference evidence="1" key="1">
    <citation type="submission" date="2021-08" db="EMBL/GenBank/DDBJ databases">
        <title>Novel anaerobic bacterium isolated from sea squirt in East Sea, Republic of Korea.</title>
        <authorList>
            <person name="Nguyen T.H."/>
            <person name="Li Z."/>
            <person name="Lee Y.-J."/>
            <person name="Ko J."/>
            <person name="Kim S.-G."/>
        </authorList>
    </citation>
    <scope>NUCLEOTIDE SEQUENCE</scope>
    <source>
        <strain evidence="1">KCTC 25031</strain>
    </source>
</reference>
<dbReference type="Proteomes" id="UP000826212">
    <property type="component" value="Chromosome"/>
</dbReference>
<evidence type="ECO:0000313" key="2">
    <source>
        <dbReference type="Proteomes" id="UP000826212"/>
    </source>
</evidence>
<keyword evidence="2" id="KW-1185">Reference proteome</keyword>
<proteinExistence type="predicted"/>
<accession>A0AC61NDD0</accession>
<evidence type="ECO:0000313" key="1">
    <source>
        <dbReference type="EMBL" id="QZE13558.1"/>
    </source>
</evidence>
<protein>
    <submittedName>
        <fullName evidence="1">Transglycosylase SLT domain-containing protein</fullName>
    </submittedName>
</protein>
<dbReference type="EMBL" id="CP081303">
    <property type="protein sequence ID" value="QZE13558.1"/>
    <property type="molecule type" value="Genomic_DNA"/>
</dbReference>
<organism evidence="1 2">
    <name type="scientific">Halosquirtibacter laminarini</name>
    <dbReference type="NCBI Taxonomy" id="3374600"/>
    <lineage>
        <taxon>Bacteria</taxon>
        <taxon>Pseudomonadati</taxon>
        <taxon>Bacteroidota</taxon>
        <taxon>Bacteroidia</taxon>
        <taxon>Marinilabiliales</taxon>
        <taxon>Prolixibacteraceae</taxon>
        <taxon>Halosquirtibacter</taxon>
    </lineage>
</organism>
<name>A0AC61NDD0_9BACT</name>